<evidence type="ECO:0000256" key="3">
    <source>
        <dbReference type="ARBA" id="ARBA00022475"/>
    </source>
</evidence>
<dbReference type="PROSITE" id="PS50929">
    <property type="entry name" value="ABC_TM1F"/>
    <property type="match status" value="1"/>
</dbReference>
<keyword evidence="2" id="KW-0813">Transport</keyword>
<dbReference type="EMBL" id="CP054836">
    <property type="protein sequence ID" value="QKV20458.1"/>
    <property type="molecule type" value="Genomic_DNA"/>
</dbReference>
<dbReference type="Gene3D" id="1.20.1560.10">
    <property type="entry name" value="ABC transporter type 1, transmembrane domain"/>
    <property type="match status" value="1"/>
</dbReference>
<evidence type="ECO:0000259" key="14">
    <source>
        <dbReference type="PROSITE" id="PS50990"/>
    </source>
</evidence>
<organism evidence="15 16">
    <name type="scientific">Oricola thermophila</name>
    <dbReference type="NCBI Taxonomy" id="2742145"/>
    <lineage>
        <taxon>Bacteria</taxon>
        <taxon>Pseudomonadati</taxon>
        <taxon>Pseudomonadota</taxon>
        <taxon>Alphaproteobacteria</taxon>
        <taxon>Hyphomicrobiales</taxon>
        <taxon>Ahrensiaceae</taxon>
        <taxon>Oricola</taxon>
    </lineage>
</organism>
<dbReference type="InterPro" id="IPR027417">
    <property type="entry name" value="P-loop_NTPase"/>
</dbReference>
<dbReference type="SMART" id="SM00382">
    <property type="entry name" value="AAA"/>
    <property type="match status" value="1"/>
</dbReference>
<dbReference type="Pfam" id="PF00005">
    <property type="entry name" value="ABC_tran"/>
    <property type="match status" value="1"/>
</dbReference>
<dbReference type="PANTHER" id="PTHR43394">
    <property type="entry name" value="ATP-DEPENDENT PERMEASE MDL1, MITOCHONDRIAL"/>
    <property type="match status" value="1"/>
</dbReference>
<gene>
    <name evidence="15" type="ORF">HTY61_00130</name>
</gene>
<evidence type="ECO:0000313" key="16">
    <source>
        <dbReference type="Proteomes" id="UP000509367"/>
    </source>
</evidence>
<dbReference type="PROSITE" id="PS50893">
    <property type="entry name" value="ABC_TRANSPORTER_2"/>
    <property type="match status" value="1"/>
</dbReference>
<keyword evidence="5" id="KW-0547">Nucleotide-binding</keyword>
<accession>A0A6N1VI28</accession>
<evidence type="ECO:0000259" key="12">
    <source>
        <dbReference type="PROSITE" id="PS50893"/>
    </source>
</evidence>
<evidence type="ECO:0000313" key="15">
    <source>
        <dbReference type="EMBL" id="QKV20458.1"/>
    </source>
</evidence>
<evidence type="ECO:0000259" key="13">
    <source>
        <dbReference type="PROSITE" id="PS50929"/>
    </source>
</evidence>
<dbReference type="GO" id="GO:0005524">
    <property type="term" value="F:ATP binding"/>
    <property type="evidence" value="ECO:0007669"/>
    <property type="project" value="UniProtKB-KW"/>
</dbReference>
<evidence type="ECO:0000256" key="8">
    <source>
        <dbReference type="ARBA" id="ARBA00022989"/>
    </source>
</evidence>
<dbReference type="PROSITE" id="PS50990">
    <property type="entry name" value="PEPTIDASE_C39"/>
    <property type="match status" value="1"/>
</dbReference>
<feature type="transmembrane region" description="Helical" evidence="11">
    <location>
        <begin position="187"/>
        <end position="208"/>
    </location>
</feature>
<keyword evidence="16" id="KW-1185">Reference proteome</keyword>
<feature type="transmembrane region" description="Helical" evidence="11">
    <location>
        <begin position="154"/>
        <end position="175"/>
    </location>
</feature>
<dbReference type="InterPro" id="IPR039421">
    <property type="entry name" value="Type_1_exporter"/>
</dbReference>
<evidence type="ECO:0000256" key="9">
    <source>
        <dbReference type="ARBA" id="ARBA00023136"/>
    </source>
</evidence>
<dbReference type="InterPro" id="IPR036640">
    <property type="entry name" value="ABC1_TM_sf"/>
</dbReference>
<keyword evidence="7" id="KW-0067">ATP-binding</keyword>
<evidence type="ECO:0000256" key="7">
    <source>
        <dbReference type="ARBA" id="ARBA00022840"/>
    </source>
</evidence>
<dbReference type="FunFam" id="3.40.50.300:FF:000299">
    <property type="entry name" value="ABC transporter ATP-binding protein/permease"/>
    <property type="match status" value="1"/>
</dbReference>
<proteinExistence type="predicted"/>
<dbReference type="Proteomes" id="UP000509367">
    <property type="component" value="Chromosome"/>
</dbReference>
<dbReference type="GO" id="GO:0005886">
    <property type="term" value="C:plasma membrane"/>
    <property type="evidence" value="ECO:0007669"/>
    <property type="project" value="UniProtKB-SubCell"/>
</dbReference>
<dbReference type="NCBIfam" id="TIGR03375">
    <property type="entry name" value="type_I_sec_LssB"/>
    <property type="match status" value="1"/>
</dbReference>
<dbReference type="InterPro" id="IPR005074">
    <property type="entry name" value="Peptidase_C39"/>
</dbReference>
<sequence length="720" mass="78425">MVAESFDACFISLARFFGRPSSPTVLFSGIPLPDRDIGPEDVERVAERIGLRVEEMAPGAVAAGKLQFPAIAEFSDGGFLFLDGENWPQGRIDPTDRKAMRAAIQWLTKRGLRRVYMFSVVYLNTAERRELGGSQDIERGHWLFGPMRHFWRGYLYIALAALVINVLGLASPIFIMNVYDRVLPNKATSSLLALAVGVALALLFDLLLKTARSAIIDRTGRAMDLKISYSLFDKVLHTSMAAAPSSTGEYASRVSQFEFVREFFTSNTIATLIDALFVFVFLGVIYLIAGWLFLIPLCAFAIAIATGFVAQYRIGRRVARAANESAQRQSLLVETISTMETVKSLRAEVPLIRRWIELTKNSSQTSEEIKQLSSGAANFTQFVQQSVSIFIVIAGAFEFSKGNMSTGAIIAAVMLSGRTVSPLSQIAMTLARLRQALLSLRILDGIMNQEEDRPSTVGFVNRPVVDGSFAFDNVTFRYPGSDADVLRNVSFSVKSGERVGIIGKIGSGKTTMGRLLCNLYEAQEGRVLVNGVDIRQYHQAEIRSAVAYAGQSVDLFSGTLKENLQLARADATDEEIVEAARKTGVDEFAAQHPRGYDLAVGERGSNLSGGQKQAVAITRLLLRKPKIVFLDEPSGAMDMATEKQLIGSLARSFGPNVTLIISTHRYSLLELVDRLIVLDRGTVIADGPKEKVLAALAARANAAREKPTQGSGGNAGAGKP</sequence>
<dbReference type="KEGG" id="orm:HTY61_00130"/>
<dbReference type="GO" id="GO:0006508">
    <property type="term" value="P:proteolysis"/>
    <property type="evidence" value="ECO:0007669"/>
    <property type="project" value="InterPro"/>
</dbReference>
<feature type="region of interest" description="Disordered" evidence="10">
    <location>
        <begin position="701"/>
        <end position="720"/>
    </location>
</feature>
<feature type="domain" description="Peptidase C39" evidence="14">
    <location>
        <begin position="1"/>
        <end position="123"/>
    </location>
</feature>
<evidence type="ECO:0000256" key="11">
    <source>
        <dbReference type="SAM" id="Phobius"/>
    </source>
</evidence>
<dbReference type="Gene3D" id="3.90.70.10">
    <property type="entry name" value="Cysteine proteinases"/>
    <property type="match status" value="1"/>
</dbReference>
<comment type="subcellular location">
    <subcellularLocation>
        <location evidence="1">Cell membrane</location>
        <topology evidence="1">Multi-pass membrane protein</topology>
    </subcellularLocation>
</comment>
<keyword evidence="9 11" id="KW-0472">Membrane</keyword>
<evidence type="ECO:0000256" key="1">
    <source>
        <dbReference type="ARBA" id="ARBA00004651"/>
    </source>
</evidence>
<dbReference type="Pfam" id="PF00664">
    <property type="entry name" value="ABC_membrane"/>
    <property type="match status" value="1"/>
</dbReference>
<dbReference type="GO" id="GO:0016887">
    <property type="term" value="F:ATP hydrolysis activity"/>
    <property type="evidence" value="ECO:0007669"/>
    <property type="project" value="InterPro"/>
</dbReference>
<keyword evidence="6" id="KW-0378">Hydrolase</keyword>
<evidence type="ECO:0000256" key="4">
    <source>
        <dbReference type="ARBA" id="ARBA00022692"/>
    </source>
</evidence>
<dbReference type="AlphaFoldDB" id="A0A6N1VI28"/>
<dbReference type="SUPFAM" id="SSF52540">
    <property type="entry name" value="P-loop containing nucleoside triphosphate hydrolases"/>
    <property type="match status" value="1"/>
</dbReference>
<keyword evidence="3" id="KW-1003">Cell membrane</keyword>
<reference evidence="15 16" key="1">
    <citation type="submission" date="2020-06" db="EMBL/GenBank/DDBJ databases">
        <title>Oricola thermophila sp. nov. isolated from a tidal sediments.</title>
        <authorList>
            <person name="Kwon K.K."/>
            <person name="Yang S.-H."/>
            <person name="Park M.-J."/>
        </authorList>
    </citation>
    <scope>NUCLEOTIDE SEQUENCE [LARGE SCALE GENOMIC DNA]</scope>
    <source>
        <strain evidence="15 16">MEBiC13590</strain>
    </source>
</reference>
<dbReference type="Gene3D" id="3.40.50.300">
    <property type="entry name" value="P-loop containing nucleotide triphosphate hydrolases"/>
    <property type="match status" value="1"/>
</dbReference>
<dbReference type="InterPro" id="IPR017750">
    <property type="entry name" value="ATPase_T1SS"/>
</dbReference>
<dbReference type="SUPFAM" id="SSF90123">
    <property type="entry name" value="ABC transporter transmembrane region"/>
    <property type="match status" value="1"/>
</dbReference>
<feature type="compositionally biased region" description="Gly residues" evidence="10">
    <location>
        <begin position="710"/>
        <end position="720"/>
    </location>
</feature>
<evidence type="ECO:0000256" key="6">
    <source>
        <dbReference type="ARBA" id="ARBA00022801"/>
    </source>
</evidence>
<keyword evidence="4 11" id="KW-0812">Transmembrane</keyword>
<feature type="domain" description="ABC transmembrane type-1" evidence="13">
    <location>
        <begin position="157"/>
        <end position="435"/>
    </location>
</feature>
<dbReference type="GO" id="GO:0015421">
    <property type="term" value="F:ABC-type oligopeptide transporter activity"/>
    <property type="evidence" value="ECO:0007669"/>
    <property type="project" value="TreeGrafter"/>
</dbReference>
<feature type="domain" description="ABC transporter" evidence="12">
    <location>
        <begin position="469"/>
        <end position="705"/>
    </location>
</feature>
<dbReference type="PANTHER" id="PTHR43394:SF1">
    <property type="entry name" value="ATP-BINDING CASSETTE SUB-FAMILY B MEMBER 10, MITOCHONDRIAL"/>
    <property type="match status" value="1"/>
</dbReference>
<dbReference type="InterPro" id="IPR003593">
    <property type="entry name" value="AAA+_ATPase"/>
</dbReference>
<evidence type="ECO:0000256" key="5">
    <source>
        <dbReference type="ARBA" id="ARBA00022741"/>
    </source>
</evidence>
<dbReference type="InterPro" id="IPR011527">
    <property type="entry name" value="ABC1_TM_dom"/>
</dbReference>
<dbReference type="InterPro" id="IPR003439">
    <property type="entry name" value="ABC_transporter-like_ATP-bd"/>
</dbReference>
<dbReference type="CDD" id="cd18587">
    <property type="entry name" value="ABC_6TM_LapB_like"/>
    <property type="match status" value="1"/>
</dbReference>
<keyword evidence="8 11" id="KW-1133">Transmembrane helix</keyword>
<evidence type="ECO:0000256" key="10">
    <source>
        <dbReference type="SAM" id="MobiDB-lite"/>
    </source>
</evidence>
<dbReference type="GO" id="GO:0008233">
    <property type="term" value="F:peptidase activity"/>
    <property type="evidence" value="ECO:0007669"/>
    <property type="project" value="InterPro"/>
</dbReference>
<feature type="transmembrane region" description="Helical" evidence="11">
    <location>
        <begin position="263"/>
        <end position="285"/>
    </location>
</feature>
<feature type="transmembrane region" description="Helical" evidence="11">
    <location>
        <begin position="291"/>
        <end position="310"/>
    </location>
</feature>
<protein>
    <submittedName>
        <fullName evidence="15">Type I secretion system permease/ATPase</fullName>
    </submittedName>
</protein>
<name>A0A6N1VI28_9HYPH</name>
<evidence type="ECO:0000256" key="2">
    <source>
        <dbReference type="ARBA" id="ARBA00022448"/>
    </source>
</evidence>